<proteinExistence type="predicted"/>
<dbReference type="Proteomes" id="UP001162905">
    <property type="component" value="Unassembled WGS sequence"/>
</dbReference>
<evidence type="ECO:0000313" key="1">
    <source>
        <dbReference type="EMBL" id="MCF7543110.1"/>
    </source>
</evidence>
<dbReference type="EMBL" id="JAKJXH010000011">
    <property type="protein sequence ID" value="MCF7543110.1"/>
    <property type="molecule type" value="Genomic_DNA"/>
</dbReference>
<sequence>MFADPATWYRGSAESMATENYQDLQAAIRDPGTVIGMLGQYRAGIALDHLHDREDREVGRKGACSML</sequence>
<comment type="caution">
    <text evidence="1">The sequence shown here is derived from an EMBL/GenBank/DDBJ whole genome shotgun (WGS) entry which is preliminary data.</text>
</comment>
<protein>
    <submittedName>
        <fullName evidence="1">Uncharacterized protein</fullName>
    </submittedName>
</protein>
<organism evidence="1 2">
    <name type="scientific">Pseudomonas petrae</name>
    <dbReference type="NCBI Taxonomy" id="2912190"/>
    <lineage>
        <taxon>Bacteria</taxon>
        <taxon>Pseudomonadati</taxon>
        <taxon>Pseudomonadota</taxon>
        <taxon>Gammaproteobacteria</taxon>
        <taxon>Pseudomonadales</taxon>
        <taxon>Pseudomonadaceae</taxon>
        <taxon>Pseudomonas</taxon>
    </lineage>
</organism>
<dbReference type="RefSeq" id="WP_237252452.1">
    <property type="nucleotide sequence ID" value="NZ_JAKJXE010000023.1"/>
</dbReference>
<reference evidence="1" key="1">
    <citation type="submission" date="2022-01" db="EMBL/GenBank/DDBJ databases">
        <title>Pseudomonas sp. nov. isolated from Antarctic regolith.</title>
        <authorList>
            <person name="Novakova D."/>
            <person name="Sedlar K."/>
        </authorList>
    </citation>
    <scope>NUCLEOTIDE SEQUENCE</scope>
    <source>
        <strain evidence="1">P2647</strain>
    </source>
</reference>
<gene>
    <name evidence="1" type="ORF">L4G47_12860</name>
</gene>
<evidence type="ECO:0000313" key="2">
    <source>
        <dbReference type="Proteomes" id="UP001162905"/>
    </source>
</evidence>
<name>A0ABS9I5R2_9PSED</name>
<keyword evidence="2" id="KW-1185">Reference proteome</keyword>
<accession>A0ABS9I5R2</accession>